<reference evidence="4 5" key="1">
    <citation type="submission" date="2017-06" db="EMBL/GenBank/DDBJ databases">
        <authorList>
            <person name="Kim H.J."/>
            <person name="Triplett B.A."/>
        </authorList>
    </citation>
    <scope>NUCLEOTIDE SEQUENCE [LARGE SCALE GENOMIC DNA]</scope>
    <source>
        <strain evidence="4 5">DSM 29052</strain>
    </source>
</reference>
<dbReference type="CDD" id="cd04301">
    <property type="entry name" value="NAT_SF"/>
    <property type="match status" value="1"/>
</dbReference>
<dbReference type="InterPro" id="IPR000182">
    <property type="entry name" value="GNAT_dom"/>
</dbReference>
<dbReference type="EMBL" id="FZNN01000005">
    <property type="protein sequence ID" value="SNR43392.1"/>
    <property type="molecule type" value="Genomic_DNA"/>
</dbReference>
<protein>
    <submittedName>
        <fullName evidence="4">Acetyltransferase (GNAT) family protein</fullName>
    </submittedName>
</protein>
<evidence type="ECO:0000259" key="3">
    <source>
        <dbReference type="PROSITE" id="PS51186"/>
    </source>
</evidence>
<dbReference type="PANTHER" id="PTHR43877:SF1">
    <property type="entry name" value="ACETYLTRANSFERASE"/>
    <property type="match status" value="1"/>
</dbReference>
<feature type="domain" description="N-acetyltransferase" evidence="3">
    <location>
        <begin position="4"/>
        <end position="160"/>
    </location>
</feature>
<keyword evidence="1 4" id="KW-0808">Transferase</keyword>
<gene>
    <name evidence="4" type="ORF">SAMN06265370_10516</name>
</gene>
<dbReference type="Proteomes" id="UP000198417">
    <property type="component" value="Unassembled WGS sequence"/>
</dbReference>
<name>A0A238WA14_9RHOB</name>
<proteinExistence type="predicted"/>
<dbReference type="Gene3D" id="3.40.630.30">
    <property type="match status" value="1"/>
</dbReference>
<organism evidence="4 5">
    <name type="scientific">Puniceibacterium sediminis</name>
    <dbReference type="NCBI Taxonomy" id="1608407"/>
    <lineage>
        <taxon>Bacteria</taxon>
        <taxon>Pseudomonadati</taxon>
        <taxon>Pseudomonadota</taxon>
        <taxon>Alphaproteobacteria</taxon>
        <taxon>Rhodobacterales</taxon>
        <taxon>Paracoccaceae</taxon>
        <taxon>Puniceibacterium</taxon>
    </lineage>
</organism>
<dbReference type="InterPro" id="IPR016181">
    <property type="entry name" value="Acyl_CoA_acyltransferase"/>
</dbReference>
<dbReference type="AlphaFoldDB" id="A0A238WA14"/>
<evidence type="ECO:0000256" key="1">
    <source>
        <dbReference type="ARBA" id="ARBA00022679"/>
    </source>
</evidence>
<dbReference type="GO" id="GO:0016747">
    <property type="term" value="F:acyltransferase activity, transferring groups other than amino-acyl groups"/>
    <property type="evidence" value="ECO:0007669"/>
    <property type="project" value="InterPro"/>
</dbReference>
<evidence type="ECO:0000313" key="5">
    <source>
        <dbReference type="Proteomes" id="UP000198417"/>
    </source>
</evidence>
<sequence length="160" mass="16762">MDGIVIAPVGTADIPLLDAALRQLATDLNDRYTADQATLAAAVCGPGADCLALLATRNGSPMGAVLAAPVFSTMRGGAGLYVSDLWVTESVRGKGLARRLLASALQHGTQRNAGHFLKLTVYRDNPGARAAYDRLGFTGQPDETNMTLTGPALENLKERP</sequence>
<dbReference type="InterPro" id="IPR050832">
    <property type="entry name" value="Bact_Acetyltransf"/>
</dbReference>
<keyword evidence="5" id="KW-1185">Reference proteome</keyword>
<dbReference type="RefSeq" id="WP_089269851.1">
    <property type="nucleotide sequence ID" value="NZ_FZNN01000005.1"/>
</dbReference>
<dbReference type="OrthoDB" id="9805924at2"/>
<dbReference type="SUPFAM" id="SSF55729">
    <property type="entry name" value="Acyl-CoA N-acyltransferases (Nat)"/>
    <property type="match status" value="1"/>
</dbReference>
<keyword evidence="2" id="KW-0012">Acyltransferase</keyword>
<evidence type="ECO:0000313" key="4">
    <source>
        <dbReference type="EMBL" id="SNR43392.1"/>
    </source>
</evidence>
<dbReference type="PANTHER" id="PTHR43877">
    <property type="entry name" value="AMINOALKYLPHOSPHONATE N-ACETYLTRANSFERASE-RELATED-RELATED"/>
    <property type="match status" value="1"/>
</dbReference>
<accession>A0A238WA14</accession>
<dbReference type="PROSITE" id="PS51186">
    <property type="entry name" value="GNAT"/>
    <property type="match status" value="1"/>
</dbReference>
<dbReference type="Pfam" id="PF00583">
    <property type="entry name" value="Acetyltransf_1"/>
    <property type="match status" value="1"/>
</dbReference>
<evidence type="ECO:0000256" key="2">
    <source>
        <dbReference type="ARBA" id="ARBA00023315"/>
    </source>
</evidence>